<dbReference type="AlphaFoldDB" id="A0A918S4B4"/>
<dbReference type="Proteomes" id="UP000646579">
    <property type="component" value="Unassembled WGS sequence"/>
</dbReference>
<dbReference type="PROSITE" id="PS51819">
    <property type="entry name" value="VOC"/>
    <property type="match status" value="1"/>
</dbReference>
<evidence type="ECO:0000313" key="2">
    <source>
        <dbReference type="EMBL" id="GHA22343.1"/>
    </source>
</evidence>
<dbReference type="Gene3D" id="3.10.180.10">
    <property type="entry name" value="2,3-Dihydroxybiphenyl 1,2-Dioxygenase, domain 1"/>
    <property type="match status" value="1"/>
</dbReference>
<accession>A0A918S4B4</accession>
<dbReference type="InterPro" id="IPR037523">
    <property type="entry name" value="VOC_core"/>
</dbReference>
<dbReference type="InterPro" id="IPR029068">
    <property type="entry name" value="Glyas_Bleomycin-R_OHBP_Dase"/>
</dbReference>
<dbReference type="RefSeq" id="WP_189425271.1">
    <property type="nucleotide sequence ID" value="NZ_BMZE01000002.1"/>
</dbReference>
<keyword evidence="3" id="KW-1185">Reference proteome</keyword>
<gene>
    <name evidence="2" type="ORF">GCM10007989_17170</name>
</gene>
<protein>
    <recommendedName>
        <fullName evidence="1">VOC domain-containing protein</fullName>
    </recommendedName>
</protein>
<evidence type="ECO:0000313" key="3">
    <source>
        <dbReference type="Proteomes" id="UP000646579"/>
    </source>
</evidence>
<reference evidence="2" key="2">
    <citation type="submission" date="2020-09" db="EMBL/GenBank/DDBJ databases">
        <authorList>
            <person name="Sun Q."/>
            <person name="Kim S."/>
        </authorList>
    </citation>
    <scope>NUCLEOTIDE SEQUENCE</scope>
    <source>
        <strain evidence="2">KCTC 32437</strain>
    </source>
</reference>
<feature type="domain" description="VOC" evidence="1">
    <location>
        <begin position="5"/>
        <end position="118"/>
    </location>
</feature>
<proteinExistence type="predicted"/>
<reference evidence="2" key="1">
    <citation type="journal article" date="2014" name="Int. J. Syst. Evol. Microbiol.">
        <title>Complete genome sequence of Corynebacterium casei LMG S-19264T (=DSM 44701T), isolated from a smear-ripened cheese.</title>
        <authorList>
            <consortium name="US DOE Joint Genome Institute (JGI-PGF)"/>
            <person name="Walter F."/>
            <person name="Albersmeier A."/>
            <person name="Kalinowski J."/>
            <person name="Ruckert C."/>
        </authorList>
    </citation>
    <scope>NUCLEOTIDE SEQUENCE</scope>
    <source>
        <strain evidence="2">KCTC 32437</strain>
    </source>
</reference>
<comment type="caution">
    <text evidence="2">The sequence shown here is derived from an EMBL/GenBank/DDBJ whole genome shotgun (WGS) entry which is preliminary data.</text>
</comment>
<name>A0A918S4B4_9HYPH</name>
<sequence>MTVLGIRFCHVAESATAEQMAEQLGEGLGIEQLEMQSPTPGFQGAVFPASDASWIEIWPAGEGMPAGTMLQLVVDDADAHAAEAKAKGLAVEGPVDAHGERIYFLTLAGGLRMSFQSREADAG</sequence>
<dbReference type="EMBL" id="BMZE01000002">
    <property type="protein sequence ID" value="GHA22343.1"/>
    <property type="molecule type" value="Genomic_DNA"/>
</dbReference>
<evidence type="ECO:0000259" key="1">
    <source>
        <dbReference type="PROSITE" id="PS51819"/>
    </source>
</evidence>
<dbReference type="SUPFAM" id="SSF54593">
    <property type="entry name" value="Glyoxalase/Bleomycin resistance protein/Dihydroxybiphenyl dioxygenase"/>
    <property type="match status" value="1"/>
</dbReference>
<organism evidence="2 3">
    <name type="scientific">Devosia pacifica</name>
    <dbReference type="NCBI Taxonomy" id="1335967"/>
    <lineage>
        <taxon>Bacteria</taxon>
        <taxon>Pseudomonadati</taxon>
        <taxon>Pseudomonadota</taxon>
        <taxon>Alphaproteobacteria</taxon>
        <taxon>Hyphomicrobiales</taxon>
        <taxon>Devosiaceae</taxon>
        <taxon>Devosia</taxon>
    </lineage>
</organism>